<comment type="caution">
    <text evidence="2">The sequence shown here is derived from an EMBL/GenBank/DDBJ whole genome shotgun (WGS) entry which is preliminary data.</text>
</comment>
<dbReference type="Proteomes" id="UP001198026">
    <property type="component" value="Unassembled WGS sequence"/>
</dbReference>
<evidence type="ECO:0000313" key="3">
    <source>
        <dbReference type="Proteomes" id="UP001198026"/>
    </source>
</evidence>
<dbReference type="EMBL" id="JAJGWB010000041">
    <property type="protein sequence ID" value="MCC4476769.1"/>
    <property type="molecule type" value="Genomic_DNA"/>
</dbReference>
<dbReference type="AlphaFoldDB" id="A0AAW4X306"/>
<feature type="non-terminal residue" evidence="2">
    <location>
        <position position="1"/>
    </location>
</feature>
<evidence type="ECO:0000259" key="1">
    <source>
        <dbReference type="Pfam" id="PF04321"/>
    </source>
</evidence>
<dbReference type="SUPFAM" id="SSF51735">
    <property type="entry name" value="NAD(P)-binding Rossmann-fold domains"/>
    <property type="match status" value="1"/>
</dbReference>
<evidence type="ECO:0000313" key="2">
    <source>
        <dbReference type="EMBL" id="MCC4476769.1"/>
    </source>
</evidence>
<proteinExistence type="predicted"/>
<protein>
    <submittedName>
        <fullName evidence="2">NAD(P)-dependent oxidoreductase</fullName>
    </submittedName>
</protein>
<gene>
    <name evidence="2" type="ORF">LMB76_00565</name>
</gene>
<dbReference type="InterPro" id="IPR029903">
    <property type="entry name" value="RmlD-like-bd"/>
</dbReference>
<name>A0AAW4X306_LIMRT</name>
<dbReference type="Gene3D" id="3.90.25.10">
    <property type="entry name" value="UDP-galactose 4-epimerase, domain 1"/>
    <property type="match status" value="1"/>
</dbReference>
<reference evidence="2" key="1">
    <citation type="submission" date="2021-10" db="EMBL/GenBank/DDBJ databases">
        <title>Evolutionary history and lifestyle of the vertebrate symbiont Limosilactobacillus reuteri.</title>
        <authorList>
            <person name="Zheng J."/>
            <person name="Li F."/>
            <person name="Gaenzle M."/>
            <person name="Walter J."/>
        </authorList>
    </citation>
    <scope>NUCLEOTIDE SEQUENCE</scope>
    <source>
        <strain evidence="2">GQ_1_3_1</strain>
    </source>
</reference>
<dbReference type="RefSeq" id="WP_229400475.1">
    <property type="nucleotide sequence ID" value="NZ_JAJGWA010000037.1"/>
</dbReference>
<sequence length="51" mass="5783">KDVEVAPVDSSAYPAKAYRPRHSVMSLKKAEDTGFEIVNWQTALNKFMEII</sequence>
<dbReference type="InterPro" id="IPR036291">
    <property type="entry name" value="NAD(P)-bd_dom_sf"/>
</dbReference>
<dbReference type="Pfam" id="PF04321">
    <property type="entry name" value="RmlD_sub_bind"/>
    <property type="match status" value="1"/>
</dbReference>
<dbReference type="Gene3D" id="3.40.50.720">
    <property type="entry name" value="NAD(P)-binding Rossmann-like Domain"/>
    <property type="match status" value="1"/>
</dbReference>
<feature type="domain" description="RmlD-like substrate binding" evidence="1">
    <location>
        <begin position="4"/>
        <end position="49"/>
    </location>
</feature>
<organism evidence="2 3">
    <name type="scientific">Limosilactobacillus reuteri</name>
    <name type="common">Lactobacillus reuteri</name>
    <dbReference type="NCBI Taxonomy" id="1598"/>
    <lineage>
        <taxon>Bacteria</taxon>
        <taxon>Bacillati</taxon>
        <taxon>Bacillota</taxon>
        <taxon>Bacilli</taxon>
        <taxon>Lactobacillales</taxon>
        <taxon>Lactobacillaceae</taxon>
        <taxon>Limosilactobacillus</taxon>
    </lineage>
</organism>
<accession>A0AAW4X306</accession>